<comment type="caution">
    <text evidence="13">The sequence shown here is derived from an EMBL/GenBank/DDBJ whole genome shotgun (WGS) entry which is preliminary data.</text>
</comment>
<keyword evidence="6" id="KW-0812">Transmembrane</keyword>
<evidence type="ECO:0000256" key="6">
    <source>
        <dbReference type="ARBA" id="ARBA00022692"/>
    </source>
</evidence>
<feature type="domain" description="Peptidase C39" evidence="12">
    <location>
        <begin position="3"/>
        <end position="124"/>
    </location>
</feature>
<dbReference type="RefSeq" id="WP_135173162.1">
    <property type="nucleotide sequence ID" value="NZ_SPQT01000001.1"/>
</dbReference>
<gene>
    <name evidence="13" type="ORF">E4K65_05065</name>
</gene>
<keyword evidence="14" id="KW-1185">Reference proteome</keyword>
<dbReference type="GO" id="GO:0015031">
    <property type="term" value="P:protein transport"/>
    <property type="evidence" value="ECO:0007669"/>
    <property type="project" value="InterPro"/>
</dbReference>
<feature type="compositionally biased region" description="Polar residues" evidence="11">
    <location>
        <begin position="599"/>
        <end position="614"/>
    </location>
</feature>
<keyword evidence="10" id="KW-0175">Coiled coil</keyword>
<dbReference type="InterPro" id="IPR005074">
    <property type="entry name" value="Peptidase_C39"/>
</dbReference>
<dbReference type="InterPro" id="IPR010129">
    <property type="entry name" value="T1SS_HlyD"/>
</dbReference>
<protein>
    <recommendedName>
        <fullName evidence="9">Membrane fusion protein (MFP) family protein</fullName>
    </recommendedName>
</protein>
<dbReference type="PANTHER" id="PTHR30386">
    <property type="entry name" value="MEMBRANE FUSION SUBUNIT OF EMRAB-TOLC MULTIDRUG EFFLUX PUMP"/>
    <property type="match status" value="1"/>
</dbReference>
<evidence type="ECO:0000256" key="10">
    <source>
        <dbReference type="SAM" id="Coils"/>
    </source>
</evidence>
<dbReference type="Gene3D" id="2.40.50.100">
    <property type="match status" value="1"/>
</dbReference>
<dbReference type="Gene3D" id="2.40.30.170">
    <property type="match status" value="1"/>
</dbReference>
<dbReference type="Gene3D" id="3.90.70.10">
    <property type="entry name" value="Cysteine proteinases"/>
    <property type="match status" value="1"/>
</dbReference>
<evidence type="ECO:0000256" key="11">
    <source>
        <dbReference type="SAM" id="MobiDB-lite"/>
    </source>
</evidence>
<keyword evidence="3 9" id="KW-0813">Transport</keyword>
<keyword evidence="7" id="KW-1133">Transmembrane helix</keyword>
<feature type="region of interest" description="Disordered" evidence="11">
    <location>
        <begin position="166"/>
        <end position="187"/>
    </location>
</feature>
<keyword evidence="4 9" id="KW-1003">Cell membrane</keyword>
<dbReference type="InterPro" id="IPR058781">
    <property type="entry name" value="HH_AprE-like"/>
</dbReference>
<comment type="subcellular location">
    <subcellularLocation>
        <location evidence="1 9">Cell inner membrane</location>
        <topology evidence="1 9">Single-pass membrane protein</topology>
    </subcellularLocation>
</comment>
<evidence type="ECO:0000256" key="8">
    <source>
        <dbReference type="ARBA" id="ARBA00023136"/>
    </source>
</evidence>
<dbReference type="Pfam" id="PF26002">
    <property type="entry name" value="Beta-barrel_AprE"/>
    <property type="match status" value="1"/>
</dbReference>
<dbReference type="InterPro" id="IPR058982">
    <property type="entry name" value="Beta-barrel_AprE"/>
</dbReference>
<evidence type="ECO:0000256" key="1">
    <source>
        <dbReference type="ARBA" id="ARBA00004377"/>
    </source>
</evidence>
<dbReference type="GO" id="GO:0006508">
    <property type="term" value="P:proteolysis"/>
    <property type="evidence" value="ECO:0007669"/>
    <property type="project" value="InterPro"/>
</dbReference>
<dbReference type="NCBIfam" id="TIGR01843">
    <property type="entry name" value="type_I_hlyD"/>
    <property type="match status" value="1"/>
</dbReference>
<dbReference type="GO" id="GO:0005524">
    <property type="term" value="F:ATP binding"/>
    <property type="evidence" value="ECO:0007669"/>
    <property type="project" value="InterPro"/>
</dbReference>
<dbReference type="PROSITE" id="PS50990">
    <property type="entry name" value="PEPTIDASE_C39"/>
    <property type="match status" value="1"/>
</dbReference>
<keyword evidence="5 9" id="KW-0997">Cell inner membrane</keyword>
<evidence type="ECO:0000256" key="9">
    <source>
        <dbReference type="RuleBase" id="RU365093"/>
    </source>
</evidence>
<dbReference type="PRINTS" id="PR01490">
    <property type="entry name" value="RTXTOXIND"/>
</dbReference>
<feature type="coiled-coil region" evidence="10">
    <location>
        <begin position="475"/>
        <end position="502"/>
    </location>
</feature>
<dbReference type="OrthoDB" id="9810980at2"/>
<dbReference type="GO" id="GO:0005886">
    <property type="term" value="C:plasma membrane"/>
    <property type="evidence" value="ECO:0007669"/>
    <property type="project" value="UniProtKB-SubCell"/>
</dbReference>
<dbReference type="PANTHER" id="PTHR30386:SF27">
    <property type="entry name" value="MEMBRANE FUSION PROTEIN (MFP) FAMILY PROTEIN"/>
    <property type="match status" value="1"/>
</dbReference>
<dbReference type="SUPFAM" id="SSF111369">
    <property type="entry name" value="HlyD-like secretion proteins"/>
    <property type="match status" value="1"/>
</dbReference>
<sequence>MRQTPAETFDDPGLFVLDLLLRLRGVDSSLDHIRQLSGYTLIGVPEMLAYARELNLSASCVLTDWDGLSASALPGILPIRNGSFLLLGKVHGHEAVVMTAGAERPSIISRYELESNWDGRLVVIAQRRAIIARLLRFSRSCLEFIRRSKERSLIVGARLAGMFSSRTDRAPATSEQRPAAPTEPARNANSGNAVIVFADHARKLGRAVVGLTPSRGIHPSEALAFLPAALEIIETPPSPVGRTIVVSITAGFVVALLWACLGTIDIVAIAPGKIIPSDRTKTIQPFETAVVRAIYVHDGQTVRAGERLIDLDATVSAAELNHLKSDLMSAQLDAARLKALLSNKPNLASAFNPPPAATPTLIEMHRRFLVSQATEQAAKLAAIDRQISQKEAERATSKASMDKLKATIGPLQQRVEIREQLYQKELGSKLQYLADYQELLGQRQEILVQQSRFGEADAAIAVLVENRNKAIAEYERTLLEELAKAEQKAAGLSQDVIKAERHTGLQNLTAPIDGVVQQLAVHTVGGVVTPAQPIMMIVPIDSNLEVEAMISNQDIGFVEAGQDAAIKIDTFNFTRYGLLHGKVINISQDAIPRNKPPENGSTRSLGAGTTSSEPNGQELVYAARVSLDRSYMNIENKRVSLSPGMAATIEIKSGSRSVISYLLSPIMRYKQESLRER</sequence>
<dbReference type="InterPro" id="IPR050739">
    <property type="entry name" value="MFP"/>
</dbReference>
<keyword evidence="8" id="KW-0472">Membrane</keyword>
<accession>A0A4Y9M8R2</accession>
<evidence type="ECO:0000259" key="12">
    <source>
        <dbReference type="PROSITE" id="PS50990"/>
    </source>
</evidence>
<evidence type="ECO:0000256" key="2">
    <source>
        <dbReference type="ARBA" id="ARBA00009477"/>
    </source>
</evidence>
<comment type="similarity">
    <text evidence="2 9">Belongs to the membrane fusion protein (MFP) (TC 8.A.1) family.</text>
</comment>
<proteinExistence type="inferred from homology"/>
<dbReference type="Pfam" id="PF03412">
    <property type="entry name" value="Peptidase_C39"/>
    <property type="match status" value="1"/>
</dbReference>
<dbReference type="GO" id="GO:0008233">
    <property type="term" value="F:peptidase activity"/>
    <property type="evidence" value="ECO:0007669"/>
    <property type="project" value="InterPro"/>
</dbReference>
<dbReference type="AlphaFoldDB" id="A0A4Y9M8R2"/>
<evidence type="ECO:0000313" key="13">
    <source>
        <dbReference type="EMBL" id="TFV51421.1"/>
    </source>
</evidence>
<organism evidence="13 14">
    <name type="scientific">Bradyrhizobium niftali</name>
    <dbReference type="NCBI Taxonomy" id="2560055"/>
    <lineage>
        <taxon>Bacteria</taxon>
        <taxon>Pseudomonadati</taxon>
        <taxon>Pseudomonadota</taxon>
        <taxon>Alphaproteobacteria</taxon>
        <taxon>Hyphomicrobiales</taxon>
        <taxon>Nitrobacteraceae</taxon>
        <taxon>Bradyrhizobium</taxon>
    </lineage>
</organism>
<evidence type="ECO:0000313" key="14">
    <source>
        <dbReference type="Proteomes" id="UP000297966"/>
    </source>
</evidence>
<feature type="region of interest" description="Disordered" evidence="11">
    <location>
        <begin position="590"/>
        <end position="614"/>
    </location>
</feature>
<name>A0A4Y9M8R2_9BRAD</name>
<dbReference type="Pfam" id="PF25994">
    <property type="entry name" value="HH_AprE"/>
    <property type="match status" value="1"/>
</dbReference>
<evidence type="ECO:0000256" key="4">
    <source>
        <dbReference type="ARBA" id="ARBA00022475"/>
    </source>
</evidence>
<evidence type="ECO:0000256" key="5">
    <source>
        <dbReference type="ARBA" id="ARBA00022519"/>
    </source>
</evidence>
<evidence type="ECO:0000256" key="7">
    <source>
        <dbReference type="ARBA" id="ARBA00022989"/>
    </source>
</evidence>
<dbReference type="EMBL" id="SPQT01000001">
    <property type="protein sequence ID" value="TFV51421.1"/>
    <property type="molecule type" value="Genomic_DNA"/>
</dbReference>
<dbReference type="Proteomes" id="UP000297966">
    <property type="component" value="Unassembled WGS sequence"/>
</dbReference>
<evidence type="ECO:0000256" key="3">
    <source>
        <dbReference type="ARBA" id="ARBA00022448"/>
    </source>
</evidence>
<reference evidence="13 14" key="1">
    <citation type="submission" date="2019-03" db="EMBL/GenBank/DDBJ databases">
        <title>Bradyrhizobium diversity isolated from nodules of Chamaecrista fasciculata.</title>
        <authorList>
            <person name="Klepa M.S."/>
            <person name="Urquiaga M.O."/>
            <person name="Hungria M."/>
            <person name="Delamuta J.R."/>
        </authorList>
    </citation>
    <scope>NUCLEOTIDE SEQUENCE [LARGE SCALE GENOMIC DNA]</scope>
    <source>
        <strain evidence="13 14">CNPSo 3448</strain>
    </source>
</reference>